<evidence type="ECO:0000256" key="3">
    <source>
        <dbReference type="ARBA" id="ARBA00023002"/>
    </source>
</evidence>
<evidence type="ECO:0000256" key="1">
    <source>
        <dbReference type="ARBA" id="ARBA00009324"/>
    </source>
</evidence>
<feature type="transmembrane region" description="Helical" evidence="4">
    <location>
        <begin position="52"/>
        <end position="70"/>
    </location>
</feature>
<keyword evidence="4" id="KW-0812">Transmembrane</keyword>
<protein>
    <submittedName>
        <fullName evidence="5">Sterol desaturase family protein</fullName>
    </submittedName>
</protein>
<dbReference type="PANTHER" id="PTHR31899:SF9">
    <property type="entry name" value="BETA-CAROTENE 3-HYDROXYLASE 1, CHLOROPLASTIC"/>
    <property type="match status" value="1"/>
</dbReference>
<organism evidence="5 6">
    <name type="scientific">Reichenbachiella ulvae</name>
    <dbReference type="NCBI Taxonomy" id="2980104"/>
    <lineage>
        <taxon>Bacteria</taxon>
        <taxon>Pseudomonadati</taxon>
        <taxon>Bacteroidota</taxon>
        <taxon>Cytophagia</taxon>
        <taxon>Cytophagales</taxon>
        <taxon>Reichenbachiellaceae</taxon>
        <taxon>Reichenbachiella</taxon>
    </lineage>
</organism>
<dbReference type="Proteomes" id="UP001300692">
    <property type="component" value="Unassembled WGS sequence"/>
</dbReference>
<evidence type="ECO:0000313" key="6">
    <source>
        <dbReference type="Proteomes" id="UP001300692"/>
    </source>
</evidence>
<evidence type="ECO:0000313" key="5">
    <source>
        <dbReference type="EMBL" id="MCV9385415.1"/>
    </source>
</evidence>
<gene>
    <name evidence="5" type="ORF">N7U62_02010</name>
</gene>
<keyword evidence="4" id="KW-1133">Transmembrane helix</keyword>
<evidence type="ECO:0000256" key="4">
    <source>
        <dbReference type="SAM" id="Phobius"/>
    </source>
</evidence>
<evidence type="ECO:0000256" key="2">
    <source>
        <dbReference type="ARBA" id="ARBA00022746"/>
    </source>
</evidence>
<feature type="transmembrane region" description="Helical" evidence="4">
    <location>
        <begin position="6"/>
        <end position="31"/>
    </location>
</feature>
<dbReference type="InterPro" id="IPR045019">
    <property type="entry name" value="BETA-OHASE-like"/>
</dbReference>
<sequence length="156" mass="18823">MWINITVMFLTAAFMEGVAWFTHKYVMHGFLWILHKDHHDKHSKGWFEDNDLFFLIFAIPGIVLTYLGWYTKAESVTFWIGAGITLYGFMYFFIHDIFIHQRFKWLSKSDNRYFKAIRRAHKVHHKHIGKEDGECFGMLYVPKKYFDQFKKRAAEK</sequence>
<keyword evidence="2" id="KW-0125">Carotenoid biosynthesis</keyword>
<dbReference type="PANTHER" id="PTHR31899">
    <property type="entry name" value="BETA-CAROTENE 3-HYDROXYLASE 1, CHLOROPLASTIC"/>
    <property type="match status" value="1"/>
</dbReference>
<keyword evidence="3" id="KW-0560">Oxidoreductase</keyword>
<comment type="caution">
    <text evidence="5">The sequence shown here is derived from an EMBL/GenBank/DDBJ whole genome shotgun (WGS) entry which is preliminary data.</text>
</comment>
<keyword evidence="6" id="KW-1185">Reference proteome</keyword>
<comment type="similarity">
    <text evidence="1">Belongs to the sterol desaturase family.</text>
</comment>
<reference evidence="5 6" key="1">
    <citation type="submission" date="2022-10" db="EMBL/GenBank/DDBJ databases">
        <title>Comparative genomics and taxonomic characterization of three novel marine species of genus Reichenbachiella exhibiting antioxidant and polysaccharide degradation activities.</title>
        <authorList>
            <person name="Muhammad N."/>
            <person name="Lee Y.-J."/>
            <person name="Ko J."/>
            <person name="Kim S.-G."/>
        </authorList>
    </citation>
    <scope>NUCLEOTIDE SEQUENCE [LARGE SCALE GENOMIC DNA]</scope>
    <source>
        <strain evidence="5 6">ABR2-5</strain>
    </source>
</reference>
<name>A0ABT3CNV4_9BACT</name>
<feature type="transmembrane region" description="Helical" evidence="4">
    <location>
        <begin position="76"/>
        <end position="94"/>
    </location>
</feature>
<accession>A0ABT3CNV4</accession>
<keyword evidence="4" id="KW-0472">Membrane</keyword>
<proteinExistence type="inferred from homology"/>
<dbReference type="EMBL" id="JAOYOD010000001">
    <property type="protein sequence ID" value="MCV9385415.1"/>
    <property type="molecule type" value="Genomic_DNA"/>
</dbReference>